<dbReference type="GO" id="GO:0005634">
    <property type="term" value="C:nucleus"/>
    <property type="evidence" value="ECO:0007669"/>
    <property type="project" value="UniProtKB-SubCell"/>
</dbReference>
<sequence>MTTSLPISSSTALTDATRALKDVAPFLKQLRKMLDEENPDIIRWSSSGGAFEIHDMERMMSYVLPKYFKHRKYTSFQRQLNYFNFRKWTKSKAAVCTFSNEFFVRDQPELAWRITRKKSVHSTVHRSSMISRIRPVKLETTDAYWAKDSSVLINVPANAHPSTLPFPSPTDADAMVKAHDHYFIKTEYPLAVEPHPHTAMPAMDPMESMDWIDVLLPQVDQDDVYPFLYQPSFEPIVSVRVSAYDYGHVRIV</sequence>
<dbReference type="GO" id="GO:0003700">
    <property type="term" value="F:DNA-binding transcription factor activity"/>
    <property type="evidence" value="ECO:0007669"/>
    <property type="project" value="InterPro"/>
</dbReference>
<dbReference type="SMART" id="SM00415">
    <property type="entry name" value="HSF"/>
    <property type="match status" value="1"/>
</dbReference>
<evidence type="ECO:0000256" key="2">
    <source>
        <dbReference type="ARBA" id="ARBA00023125"/>
    </source>
</evidence>
<dbReference type="GO" id="GO:0043565">
    <property type="term" value="F:sequence-specific DNA binding"/>
    <property type="evidence" value="ECO:0007669"/>
    <property type="project" value="InterPro"/>
</dbReference>
<dbReference type="EMBL" id="SPLM01000113">
    <property type="protein sequence ID" value="TMW58010.1"/>
    <property type="molecule type" value="Genomic_DNA"/>
</dbReference>
<keyword evidence="3" id="KW-0539">Nucleus</keyword>
<keyword evidence="2" id="KW-0238">DNA-binding</keyword>
<dbReference type="Proteomes" id="UP000794436">
    <property type="component" value="Unassembled WGS sequence"/>
</dbReference>
<dbReference type="Pfam" id="PF00447">
    <property type="entry name" value="HSF_DNA-bind"/>
    <property type="match status" value="1"/>
</dbReference>
<accession>A0A8K1C836</accession>
<gene>
    <name evidence="6" type="ORF">Poli38472_013484</name>
</gene>
<protein>
    <recommendedName>
        <fullName evidence="5">HSF-type DNA-binding domain-containing protein</fullName>
    </recommendedName>
</protein>
<feature type="domain" description="HSF-type DNA-binding" evidence="5">
    <location>
        <begin position="22"/>
        <end position="117"/>
    </location>
</feature>
<organism evidence="6 7">
    <name type="scientific">Pythium oligandrum</name>
    <name type="common">Mycoparasitic fungus</name>
    <dbReference type="NCBI Taxonomy" id="41045"/>
    <lineage>
        <taxon>Eukaryota</taxon>
        <taxon>Sar</taxon>
        <taxon>Stramenopiles</taxon>
        <taxon>Oomycota</taxon>
        <taxon>Peronosporomycetes</taxon>
        <taxon>Pythiales</taxon>
        <taxon>Pythiaceae</taxon>
        <taxon>Pythium</taxon>
    </lineage>
</organism>
<evidence type="ECO:0000259" key="5">
    <source>
        <dbReference type="SMART" id="SM00415"/>
    </source>
</evidence>
<evidence type="ECO:0000313" key="7">
    <source>
        <dbReference type="Proteomes" id="UP000794436"/>
    </source>
</evidence>
<proteinExistence type="inferred from homology"/>
<dbReference type="FunFam" id="1.10.10.10:FF:000286">
    <property type="entry name" value="Heat shock transcription factor"/>
    <property type="match status" value="1"/>
</dbReference>
<dbReference type="Gene3D" id="1.10.10.10">
    <property type="entry name" value="Winged helix-like DNA-binding domain superfamily/Winged helix DNA-binding domain"/>
    <property type="match status" value="1"/>
</dbReference>
<reference evidence="6" key="1">
    <citation type="submission" date="2019-03" db="EMBL/GenBank/DDBJ databases">
        <title>Long read genome sequence of the mycoparasitic Pythium oligandrum ATCC 38472 isolated from sugarbeet rhizosphere.</title>
        <authorList>
            <person name="Gaulin E."/>
        </authorList>
    </citation>
    <scope>NUCLEOTIDE SEQUENCE</scope>
    <source>
        <strain evidence="6">ATCC 38472_TT</strain>
    </source>
</reference>
<evidence type="ECO:0000256" key="1">
    <source>
        <dbReference type="ARBA" id="ARBA00004123"/>
    </source>
</evidence>
<evidence type="ECO:0000313" key="6">
    <source>
        <dbReference type="EMBL" id="TMW58010.1"/>
    </source>
</evidence>
<dbReference type="SUPFAM" id="SSF46785">
    <property type="entry name" value="Winged helix' DNA-binding domain"/>
    <property type="match status" value="1"/>
</dbReference>
<dbReference type="InterPro" id="IPR036388">
    <property type="entry name" value="WH-like_DNA-bd_sf"/>
</dbReference>
<dbReference type="PANTHER" id="PTHR10015:SF427">
    <property type="entry name" value="HEAT SHOCK FACTOR PROTEIN"/>
    <property type="match status" value="1"/>
</dbReference>
<dbReference type="OrthoDB" id="60033at2759"/>
<comment type="caution">
    <text evidence="6">The sequence shown here is derived from an EMBL/GenBank/DDBJ whole genome shotgun (WGS) entry which is preliminary data.</text>
</comment>
<dbReference type="InterPro" id="IPR036390">
    <property type="entry name" value="WH_DNA-bd_sf"/>
</dbReference>
<dbReference type="PRINTS" id="PR00056">
    <property type="entry name" value="HSFDOMAIN"/>
</dbReference>
<keyword evidence="7" id="KW-1185">Reference proteome</keyword>
<evidence type="ECO:0000256" key="4">
    <source>
        <dbReference type="RuleBase" id="RU004020"/>
    </source>
</evidence>
<name>A0A8K1C836_PYTOL</name>
<evidence type="ECO:0000256" key="3">
    <source>
        <dbReference type="ARBA" id="ARBA00023242"/>
    </source>
</evidence>
<comment type="subcellular location">
    <subcellularLocation>
        <location evidence="1">Nucleus</location>
    </subcellularLocation>
</comment>
<comment type="similarity">
    <text evidence="4">Belongs to the HSF family.</text>
</comment>
<dbReference type="PANTHER" id="PTHR10015">
    <property type="entry name" value="HEAT SHOCK TRANSCRIPTION FACTOR"/>
    <property type="match status" value="1"/>
</dbReference>
<dbReference type="AlphaFoldDB" id="A0A8K1C836"/>
<dbReference type="InterPro" id="IPR000232">
    <property type="entry name" value="HSF_DNA-bd"/>
</dbReference>